<dbReference type="Proteomes" id="UP000196138">
    <property type="component" value="Chromosome"/>
</dbReference>
<keyword evidence="2" id="KW-1185">Reference proteome</keyword>
<sequence length="127" mass="13762">MGYAVLLVDVTTREAAYFMIFQVCRQTRHALNVLLEALQRHEQSRVKRQEEMPPAAAATADGIAAAKDAQGLAGHGQRRAARAARMAVHRAAGLVVGWPAGSTARPSGRRADLRVMASTHVFRFGEV</sequence>
<accession>A0A1Y0EJW0</accession>
<dbReference type="AlphaFoldDB" id="A0A1Y0EJW0"/>
<protein>
    <submittedName>
        <fullName evidence="1">Uncharacterized protein</fullName>
    </submittedName>
</protein>
<gene>
    <name evidence="1" type="ORF">CCO03_01715</name>
</gene>
<name>A0A1Y0EJW0_9BURK</name>
<reference evidence="1 2" key="1">
    <citation type="submission" date="2017-05" db="EMBL/GenBank/DDBJ databases">
        <authorList>
            <person name="Song R."/>
            <person name="Chenine A.L."/>
            <person name="Ruprecht R.M."/>
        </authorList>
    </citation>
    <scope>NUCLEOTIDE SEQUENCE [LARGE SCALE GENOMIC DNA]</scope>
    <source>
        <strain evidence="1 2">DSM 26136</strain>
    </source>
</reference>
<evidence type="ECO:0000313" key="2">
    <source>
        <dbReference type="Proteomes" id="UP000196138"/>
    </source>
</evidence>
<dbReference type="KEGG" id="cser:CCO03_01715"/>
<organism evidence="1 2">
    <name type="scientific">Comamonas serinivorans</name>
    <dbReference type="NCBI Taxonomy" id="1082851"/>
    <lineage>
        <taxon>Bacteria</taxon>
        <taxon>Pseudomonadati</taxon>
        <taxon>Pseudomonadota</taxon>
        <taxon>Betaproteobacteria</taxon>
        <taxon>Burkholderiales</taxon>
        <taxon>Comamonadaceae</taxon>
        <taxon>Comamonas</taxon>
    </lineage>
</organism>
<dbReference type="EMBL" id="CP021455">
    <property type="protein sequence ID" value="ARU03572.1"/>
    <property type="molecule type" value="Genomic_DNA"/>
</dbReference>
<proteinExistence type="predicted"/>
<evidence type="ECO:0000313" key="1">
    <source>
        <dbReference type="EMBL" id="ARU03572.1"/>
    </source>
</evidence>